<dbReference type="InterPro" id="IPR016047">
    <property type="entry name" value="M23ase_b-sheet_dom"/>
</dbReference>
<gene>
    <name evidence="2" type="ORF">Mucpa_6843</name>
</gene>
<dbReference type="Proteomes" id="UP000002774">
    <property type="component" value="Chromosome"/>
</dbReference>
<dbReference type="eggNOG" id="COG0739">
    <property type="taxonomic scope" value="Bacteria"/>
</dbReference>
<organism evidence="2 3">
    <name type="scientific">Mucilaginibacter paludis DSM 18603</name>
    <dbReference type="NCBI Taxonomy" id="714943"/>
    <lineage>
        <taxon>Bacteria</taxon>
        <taxon>Pseudomonadati</taxon>
        <taxon>Bacteroidota</taxon>
        <taxon>Sphingobacteriia</taxon>
        <taxon>Sphingobacteriales</taxon>
        <taxon>Sphingobacteriaceae</taxon>
        <taxon>Mucilaginibacter</taxon>
    </lineage>
</organism>
<dbReference type="PANTHER" id="PTHR21666">
    <property type="entry name" value="PEPTIDASE-RELATED"/>
    <property type="match status" value="1"/>
</dbReference>
<dbReference type="EMBL" id="CM001403">
    <property type="protein sequence ID" value="EHQ30892.1"/>
    <property type="molecule type" value="Genomic_DNA"/>
</dbReference>
<evidence type="ECO:0000259" key="1">
    <source>
        <dbReference type="Pfam" id="PF01551"/>
    </source>
</evidence>
<name>H1Y3U7_9SPHI</name>
<proteinExistence type="predicted"/>
<dbReference type="GO" id="GO:0004222">
    <property type="term" value="F:metalloendopeptidase activity"/>
    <property type="evidence" value="ECO:0007669"/>
    <property type="project" value="TreeGrafter"/>
</dbReference>
<evidence type="ECO:0000313" key="2">
    <source>
        <dbReference type="EMBL" id="EHQ30892.1"/>
    </source>
</evidence>
<dbReference type="InterPro" id="IPR011055">
    <property type="entry name" value="Dup_hybrid_motif"/>
</dbReference>
<dbReference type="OrthoDB" id="9810477at2"/>
<dbReference type="AlphaFoldDB" id="H1Y3U7"/>
<protein>
    <submittedName>
        <fullName evidence="2">Peptidase M23</fullName>
    </submittedName>
</protein>
<dbReference type="Gene3D" id="2.70.70.10">
    <property type="entry name" value="Glucose Permease (Domain IIA)"/>
    <property type="match status" value="1"/>
</dbReference>
<reference evidence="2" key="1">
    <citation type="submission" date="2011-09" db="EMBL/GenBank/DDBJ databases">
        <title>The permanent draft genome of Mucilaginibacter paludis DSM 18603.</title>
        <authorList>
            <consortium name="US DOE Joint Genome Institute (JGI-PGF)"/>
            <person name="Lucas S."/>
            <person name="Han J."/>
            <person name="Lapidus A."/>
            <person name="Bruce D."/>
            <person name="Goodwin L."/>
            <person name="Pitluck S."/>
            <person name="Peters L."/>
            <person name="Kyrpides N."/>
            <person name="Mavromatis K."/>
            <person name="Ivanova N."/>
            <person name="Mikhailova N."/>
            <person name="Held B."/>
            <person name="Detter J.C."/>
            <person name="Tapia R."/>
            <person name="Han C."/>
            <person name="Land M."/>
            <person name="Hauser L."/>
            <person name="Markowitz V."/>
            <person name="Cheng J.-F."/>
            <person name="Hugenholtz P."/>
            <person name="Woyke T."/>
            <person name="Wu D."/>
            <person name="Tindall B."/>
            <person name="Brambilla E."/>
            <person name="Klenk H.-P."/>
            <person name="Eisen J.A."/>
        </authorList>
    </citation>
    <scope>NUCLEOTIDE SEQUENCE [LARGE SCALE GENOMIC DNA]</scope>
    <source>
        <strain evidence="2">DSM 18603</strain>
    </source>
</reference>
<accession>H1Y3U7</accession>
<dbReference type="HOGENOM" id="CLU_029425_16_1_10"/>
<dbReference type="RefSeq" id="WP_008512941.1">
    <property type="nucleotide sequence ID" value="NZ_CM001403.1"/>
</dbReference>
<dbReference type="SUPFAM" id="SSF51261">
    <property type="entry name" value="Duplicated hybrid motif"/>
    <property type="match status" value="1"/>
</dbReference>
<dbReference type="PANTHER" id="PTHR21666:SF270">
    <property type="entry name" value="MUREIN HYDROLASE ACTIVATOR ENVC"/>
    <property type="match status" value="1"/>
</dbReference>
<feature type="domain" description="M23ase beta-sheet core" evidence="1">
    <location>
        <begin position="37"/>
        <end position="131"/>
    </location>
</feature>
<dbReference type="CDD" id="cd12797">
    <property type="entry name" value="M23_peptidase"/>
    <property type="match status" value="1"/>
</dbReference>
<dbReference type="Pfam" id="PF01551">
    <property type="entry name" value="Peptidase_M23"/>
    <property type="match status" value="1"/>
</dbReference>
<evidence type="ECO:0000313" key="3">
    <source>
        <dbReference type="Proteomes" id="UP000002774"/>
    </source>
</evidence>
<dbReference type="InterPro" id="IPR050570">
    <property type="entry name" value="Cell_wall_metabolism_enzyme"/>
</dbReference>
<dbReference type="STRING" id="714943.Mucpa_6843"/>
<keyword evidence="3" id="KW-1185">Reference proteome</keyword>
<sequence>MAVKLWGIFLMCSLPLRQIRLTSSFGYRMHPVYHRIKMHAGIDLAARHDTVFSILDGVVQSCRYSNTLGLFVRIDHGGSLNTLYGHLSQWLVMPGDTVSAGDPIGITGATGLVSGEHLHFAVTYGKRWLNPLRFLYQTVYRKAESMNRLPQRPAF</sequence>